<name>A0A9D2EMS3_9FIRM</name>
<dbReference type="Gene3D" id="3.30.950.30">
    <property type="entry name" value="Schlafen, AAA domain"/>
    <property type="match status" value="1"/>
</dbReference>
<dbReference type="AlphaFoldDB" id="A0A9D2EMS3"/>
<dbReference type="EMBL" id="DXBR01000098">
    <property type="protein sequence ID" value="HIZ40383.1"/>
    <property type="molecule type" value="Genomic_DNA"/>
</dbReference>
<protein>
    <submittedName>
        <fullName evidence="2">DNA binding domain-containing protein</fullName>
    </submittedName>
</protein>
<reference evidence="2" key="2">
    <citation type="submission" date="2021-04" db="EMBL/GenBank/DDBJ databases">
        <authorList>
            <person name="Gilroy R."/>
        </authorList>
    </citation>
    <scope>NUCLEOTIDE SEQUENCE</scope>
    <source>
        <strain evidence="2">CHK179-28034</strain>
    </source>
</reference>
<organism evidence="2 3">
    <name type="scientific">Candidatus Anaerobutyricum stercoris</name>
    <dbReference type="NCBI Taxonomy" id="2838457"/>
    <lineage>
        <taxon>Bacteria</taxon>
        <taxon>Bacillati</taxon>
        <taxon>Bacillota</taxon>
        <taxon>Clostridia</taxon>
        <taxon>Lachnospirales</taxon>
        <taxon>Lachnospiraceae</taxon>
        <taxon>Anaerobutyricum</taxon>
    </lineage>
</organism>
<proteinExistence type="predicted"/>
<accession>A0A9D2EMS3</accession>
<gene>
    <name evidence="2" type="ORF">H9968_10790</name>
</gene>
<dbReference type="PANTHER" id="PTHR30595:SF6">
    <property type="entry name" value="SCHLAFEN ALBA-2 DOMAIN-CONTAINING PROTEIN"/>
    <property type="match status" value="1"/>
</dbReference>
<dbReference type="InterPro" id="IPR007421">
    <property type="entry name" value="Schlafen_AlbA_2_dom"/>
</dbReference>
<dbReference type="InterPro" id="IPR038475">
    <property type="entry name" value="RecG_C_sf"/>
</dbReference>
<dbReference type="Gene3D" id="3.30.565.60">
    <property type="match status" value="1"/>
</dbReference>
<dbReference type="PANTHER" id="PTHR30595">
    <property type="entry name" value="GLPR-RELATED TRANSCRIPTIONAL REPRESSOR"/>
    <property type="match status" value="1"/>
</dbReference>
<dbReference type="Pfam" id="PF13412">
    <property type="entry name" value="HTH_24"/>
    <property type="match status" value="1"/>
</dbReference>
<evidence type="ECO:0000259" key="1">
    <source>
        <dbReference type="Pfam" id="PF04326"/>
    </source>
</evidence>
<dbReference type="InterPro" id="IPR036390">
    <property type="entry name" value="WH_DNA-bd_sf"/>
</dbReference>
<dbReference type="Pfam" id="PF04326">
    <property type="entry name" value="SLFN_AlbA_2"/>
    <property type="match status" value="1"/>
</dbReference>
<evidence type="ECO:0000313" key="3">
    <source>
        <dbReference type="Proteomes" id="UP000824049"/>
    </source>
</evidence>
<dbReference type="SUPFAM" id="SSF46785">
    <property type="entry name" value="Winged helix' DNA-binding domain"/>
    <property type="match status" value="1"/>
</dbReference>
<reference evidence="2" key="1">
    <citation type="journal article" date="2021" name="PeerJ">
        <title>Extensive microbial diversity within the chicken gut microbiome revealed by metagenomics and culture.</title>
        <authorList>
            <person name="Gilroy R."/>
            <person name="Ravi A."/>
            <person name="Getino M."/>
            <person name="Pursley I."/>
            <person name="Horton D.L."/>
            <person name="Alikhan N.F."/>
            <person name="Baker D."/>
            <person name="Gharbi K."/>
            <person name="Hall N."/>
            <person name="Watson M."/>
            <person name="Adriaenssens E.M."/>
            <person name="Foster-Nyarko E."/>
            <person name="Jarju S."/>
            <person name="Secka A."/>
            <person name="Antonio M."/>
            <person name="Oren A."/>
            <person name="Chaudhuri R.R."/>
            <person name="La Ragione R."/>
            <person name="Hildebrand F."/>
            <person name="Pallen M.J."/>
        </authorList>
    </citation>
    <scope>NUCLEOTIDE SEQUENCE</scope>
    <source>
        <strain evidence="2">CHK179-28034</strain>
    </source>
</reference>
<feature type="domain" description="Schlafen AlbA-2" evidence="1">
    <location>
        <begin position="3"/>
        <end position="107"/>
    </location>
</feature>
<evidence type="ECO:0000313" key="2">
    <source>
        <dbReference type="EMBL" id="HIZ40383.1"/>
    </source>
</evidence>
<dbReference type="Gene3D" id="1.10.10.10">
    <property type="entry name" value="Winged helix-like DNA-binding domain superfamily/Winged helix DNA-binding domain"/>
    <property type="match status" value="1"/>
</dbReference>
<sequence length="452" mass="51784">MSENQNTEWKESWRDEYLKWICGFANAQGGKIYIGTDDNGNIIGVQDSKKLLEDIPNKVRDILGIIVDVNLLTQDGKDYIEICVNPSSYPVNYKGEYHYRSGSTKQLLRGAALTEFLLSKTGYKWDAVPVDGVTVDDLDKESFDIFRREALRSGRMTEEDLNMSNEQLLDNLGLLEHGRLKRAAILLFHRNPEKWVTGAYIKIGYFGEGSDLRYQDEIHGSLFIQADRVIELIYLKYMKAMISYDNVTRIETYPLPKAAVREAVYNAIIHSNYAALVPIQIRIHEDAVYISNDCVFPVGWTVETLMERHRSQPYNPNIANGFFRAGYVETWGRGIEKICEACKKHGVPMPEYTLHLEDIMVKFTPLGYQDTLKDQNVLINDPLNVLINNSLEEKVLSAIKENSHITQAQLSAKLNRSDRQIRRVLKELREKGVIERIGSRKSGEWIVKSIKN</sequence>
<comment type="caution">
    <text evidence="2">The sequence shown here is derived from an EMBL/GenBank/DDBJ whole genome shotgun (WGS) entry which is preliminary data.</text>
</comment>
<dbReference type="InterPro" id="IPR036388">
    <property type="entry name" value="WH-like_DNA-bd_sf"/>
</dbReference>
<dbReference type="Pfam" id="PF13749">
    <property type="entry name" value="HATPase_c_4"/>
    <property type="match status" value="1"/>
</dbReference>
<dbReference type="InterPro" id="IPR038461">
    <property type="entry name" value="Schlafen_AlbA_2_dom_sf"/>
</dbReference>
<dbReference type="Proteomes" id="UP000824049">
    <property type="component" value="Unassembled WGS sequence"/>
</dbReference>